<dbReference type="GO" id="GO:0000981">
    <property type="term" value="F:DNA-binding transcription factor activity, RNA polymerase II-specific"/>
    <property type="evidence" value="ECO:0007669"/>
    <property type="project" value="InterPro"/>
</dbReference>
<reference evidence="3 4" key="1">
    <citation type="journal article" date="2019" name="Appl. Microbiol. Biotechnol.">
        <title>Genome sequence of Isaria javanica and comparative genome analysis insights into family S53 peptidase evolution in fungal entomopathogens.</title>
        <authorList>
            <person name="Lin R."/>
            <person name="Zhang X."/>
            <person name="Xin B."/>
            <person name="Zou M."/>
            <person name="Gao Y."/>
            <person name="Qin F."/>
            <person name="Hu Q."/>
            <person name="Xie B."/>
            <person name="Cheng X."/>
        </authorList>
    </citation>
    <scope>NUCLEOTIDE SEQUENCE [LARGE SCALE GENOMIC DNA]</scope>
    <source>
        <strain evidence="3 4">IJ1G</strain>
    </source>
</reference>
<dbReference type="AlphaFoldDB" id="A0A545UR06"/>
<dbReference type="InterPro" id="IPR036864">
    <property type="entry name" value="Zn2-C6_fun-type_DNA-bd_sf"/>
</dbReference>
<dbReference type="Gene3D" id="4.10.240.10">
    <property type="entry name" value="Zn(2)-C6 fungal-type DNA-binding domain"/>
    <property type="match status" value="1"/>
</dbReference>
<proteinExistence type="predicted"/>
<name>A0A545UR06_9HYPO</name>
<dbReference type="SUPFAM" id="SSF57701">
    <property type="entry name" value="Zn2/Cys6 DNA-binding domain"/>
    <property type="match status" value="1"/>
</dbReference>
<feature type="domain" description="Zn(2)-C6 fungal-type" evidence="2">
    <location>
        <begin position="238"/>
        <end position="267"/>
    </location>
</feature>
<dbReference type="CDD" id="cd00067">
    <property type="entry name" value="GAL4"/>
    <property type="match status" value="1"/>
</dbReference>
<evidence type="ECO:0000256" key="1">
    <source>
        <dbReference type="ARBA" id="ARBA00023242"/>
    </source>
</evidence>
<dbReference type="Pfam" id="PF00172">
    <property type="entry name" value="Zn_clus"/>
    <property type="match status" value="1"/>
</dbReference>
<organism evidence="3 4">
    <name type="scientific">Cordyceps javanica</name>
    <dbReference type="NCBI Taxonomy" id="43265"/>
    <lineage>
        <taxon>Eukaryota</taxon>
        <taxon>Fungi</taxon>
        <taxon>Dikarya</taxon>
        <taxon>Ascomycota</taxon>
        <taxon>Pezizomycotina</taxon>
        <taxon>Sordariomycetes</taxon>
        <taxon>Hypocreomycetidae</taxon>
        <taxon>Hypocreales</taxon>
        <taxon>Cordycipitaceae</taxon>
        <taxon>Cordyceps</taxon>
    </lineage>
</organism>
<comment type="caution">
    <text evidence="3">The sequence shown here is derived from an EMBL/GenBank/DDBJ whole genome shotgun (WGS) entry which is preliminary data.</text>
</comment>
<sequence length="381" mass="42231">MYSLSVLAAKTKYPYPGNIYMCSLALSEANYLAASTLAIADGDGRLCNTLRIYRNTCKSPLQTSRVLGASILVPPILASEETGACPFQWTTVQENDILILIRLLWGSQVNNVTFDRQLPSAVESESWRTCLGTANRAAEDYSSSATSRSHSLKAWSFSDAEASSSVAVHAGQENSANAMLRSCGGLNLGATQIPWMIKGRIAQATIGLSAPLHRNPRHARESNSGRPRPEQAAWDAVRRVRCDEQRPKCKSCSKRNVACHYERHSKEALPTPELPSARREWIRFEPLSLSIPDIIKQERTHEKNVATSHENRPDDHKLVKHRQERSHLDTFAVFTGPEIWSAVSRSQHVPQLLKPQGWAVIEAVAYIVSIISELANSVLLN</sequence>
<gene>
    <name evidence="3" type="ORF">IF1G_09473</name>
</gene>
<dbReference type="Proteomes" id="UP000315783">
    <property type="component" value="Unassembled WGS sequence"/>
</dbReference>
<keyword evidence="4" id="KW-1185">Reference proteome</keyword>
<dbReference type="GO" id="GO:0008270">
    <property type="term" value="F:zinc ion binding"/>
    <property type="evidence" value="ECO:0007669"/>
    <property type="project" value="InterPro"/>
</dbReference>
<dbReference type="InterPro" id="IPR001138">
    <property type="entry name" value="Zn2Cys6_DnaBD"/>
</dbReference>
<protein>
    <recommendedName>
        <fullName evidence="2">Zn(2)-C6 fungal-type domain-containing protein</fullName>
    </recommendedName>
</protein>
<evidence type="ECO:0000313" key="3">
    <source>
        <dbReference type="EMBL" id="TQV91888.1"/>
    </source>
</evidence>
<evidence type="ECO:0000259" key="2">
    <source>
        <dbReference type="Pfam" id="PF00172"/>
    </source>
</evidence>
<evidence type="ECO:0000313" key="4">
    <source>
        <dbReference type="Proteomes" id="UP000315783"/>
    </source>
</evidence>
<keyword evidence="1" id="KW-0539">Nucleus</keyword>
<accession>A0A545UR06</accession>
<dbReference type="EMBL" id="SPUK01000017">
    <property type="protein sequence ID" value="TQV91888.1"/>
    <property type="molecule type" value="Genomic_DNA"/>
</dbReference>